<feature type="compositionally biased region" description="Acidic residues" evidence="7">
    <location>
        <begin position="399"/>
        <end position="416"/>
    </location>
</feature>
<gene>
    <name evidence="10" type="ORF">JAAARDRAFT_35922</name>
</gene>
<evidence type="ECO:0000256" key="2">
    <source>
        <dbReference type="ARBA" id="ARBA00022598"/>
    </source>
</evidence>
<dbReference type="EMBL" id="KL197720">
    <property type="protein sequence ID" value="KDQ57285.1"/>
    <property type="molecule type" value="Genomic_DNA"/>
</dbReference>
<dbReference type="GO" id="GO:0006260">
    <property type="term" value="P:DNA replication"/>
    <property type="evidence" value="ECO:0007669"/>
    <property type="project" value="UniProtKB-KW"/>
</dbReference>
<dbReference type="PROSITE" id="PS50160">
    <property type="entry name" value="DNA_LIGASE_A3"/>
    <property type="match status" value="1"/>
</dbReference>
<organism evidence="10 11">
    <name type="scientific">Jaapia argillacea MUCL 33604</name>
    <dbReference type="NCBI Taxonomy" id="933084"/>
    <lineage>
        <taxon>Eukaryota</taxon>
        <taxon>Fungi</taxon>
        <taxon>Dikarya</taxon>
        <taxon>Basidiomycota</taxon>
        <taxon>Agaricomycotina</taxon>
        <taxon>Agaricomycetes</taxon>
        <taxon>Agaricomycetidae</taxon>
        <taxon>Jaapiales</taxon>
        <taxon>Jaapiaceae</taxon>
        <taxon>Jaapia</taxon>
    </lineage>
</organism>
<keyword evidence="3" id="KW-0235">DNA replication</keyword>
<evidence type="ECO:0000256" key="4">
    <source>
        <dbReference type="ARBA" id="ARBA00022763"/>
    </source>
</evidence>
<dbReference type="PANTHER" id="PTHR47810:SF1">
    <property type="entry name" value="DNA LIGASE B"/>
    <property type="match status" value="1"/>
</dbReference>
<dbReference type="InterPro" id="IPR012310">
    <property type="entry name" value="DNA_ligase_ATP-dep_cent"/>
</dbReference>
<dbReference type="SUPFAM" id="SSF56091">
    <property type="entry name" value="DNA ligase/mRNA capping enzyme, catalytic domain"/>
    <property type="match status" value="1"/>
</dbReference>
<evidence type="ECO:0000313" key="10">
    <source>
        <dbReference type="EMBL" id="KDQ57285.1"/>
    </source>
</evidence>
<dbReference type="InterPro" id="IPR007527">
    <property type="entry name" value="Znf_SWIM"/>
</dbReference>
<reference evidence="11" key="1">
    <citation type="journal article" date="2014" name="Proc. Natl. Acad. Sci. U.S.A.">
        <title>Extensive sampling of basidiomycete genomes demonstrates inadequacy of the white-rot/brown-rot paradigm for wood decay fungi.</title>
        <authorList>
            <person name="Riley R."/>
            <person name="Salamov A.A."/>
            <person name="Brown D.W."/>
            <person name="Nagy L.G."/>
            <person name="Floudas D."/>
            <person name="Held B.W."/>
            <person name="Levasseur A."/>
            <person name="Lombard V."/>
            <person name="Morin E."/>
            <person name="Otillar R."/>
            <person name="Lindquist E.A."/>
            <person name="Sun H."/>
            <person name="LaButti K.M."/>
            <person name="Schmutz J."/>
            <person name="Jabbour D."/>
            <person name="Luo H."/>
            <person name="Baker S.E."/>
            <person name="Pisabarro A.G."/>
            <person name="Walton J.D."/>
            <person name="Blanchette R.A."/>
            <person name="Henrissat B."/>
            <person name="Martin F."/>
            <person name="Cullen D."/>
            <person name="Hibbett D.S."/>
            <person name="Grigoriev I.V."/>
        </authorList>
    </citation>
    <scope>NUCLEOTIDE SEQUENCE [LARGE SCALE GENOMIC DNA]</scope>
    <source>
        <strain evidence="11">MUCL 33604</strain>
    </source>
</reference>
<feature type="compositionally biased region" description="Acidic residues" evidence="7">
    <location>
        <begin position="163"/>
        <end position="176"/>
    </location>
</feature>
<evidence type="ECO:0000256" key="3">
    <source>
        <dbReference type="ARBA" id="ARBA00022705"/>
    </source>
</evidence>
<evidence type="ECO:0000256" key="6">
    <source>
        <dbReference type="PROSITE-ProRule" id="PRU00325"/>
    </source>
</evidence>
<feature type="region of interest" description="Disordered" evidence="7">
    <location>
        <begin position="79"/>
        <end position="298"/>
    </location>
</feature>
<feature type="compositionally biased region" description="Basic and acidic residues" evidence="7">
    <location>
        <begin position="681"/>
        <end position="697"/>
    </location>
</feature>
<dbReference type="AlphaFoldDB" id="A0A067PTW6"/>
<evidence type="ECO:0000313" key="11">
    <source>
        <dbReference type="Proteomes" id="UP000027265"/>
    </source>
</evidence>
<dbReference type="PROSITE" id="PS50966">
    <property type="entry name" value="ZF_SWIM"/>
    <property type="match status" value="2"/>
</dbReference>
<feature type="compositionally biased region" description="Low complexity" evidence="7">
    <location>
        <begin position="142"/>
        <end position="153"/>
    </location>
</feature>
<feature type="domain" description="SWIM-type" evidence="9">
    <location>
        <begin position="319"/>
        <end position="359"/>
    </location>
</feature>
<feature type="compositionally biased region" description="Low complexity" evidence="7">
    <location>
        <begin position="185"/>
        <end position="199"/>
    </location>
</feature>
<dbReference type="GO" id="GO:0006281">
    <property type="term" value="P:DNA repair"/>
    <property type="evidence" value="ECO:0007669"/>
    <property type="project" value="UniProtKB-KW"/>
</dbReference>
<dbReference type="GO" id="GO:0003910">
    <property type="term" value="F:DNA ligase (ATP) activity"/>
    <property type="evidence" value="ECO:0007669"/>
    <property type="project" value="InterPro"/>
</dbReference>
<feature type="region of interest" description="Disordered" evidence="7">
    <location>
        <begin position="366"/>
        <end position="423"/>
    </location>
</feature>
<keyword evidence="4" id="KW-0227">DNA damage</keyword>
<dbReference type="Proteomes" id="UP000027265">
    <property type="component" value="Unassembled WGS sequence"/>
</dbReference>
<dbReference type="InterPro" id="IPR016059">
    <property type="entry name" value="DNA_ligase_ATP-dep_CS"/>
</dbReference>
<dbReference type="Gene3D" id="3.30.470.30">
    <property type="entry name" value="DNA ligase/mRNA capping enzyme"/>
    <property type="match status" value="1"/>
</dbReference>
<evidence type="ECO:0000256" key="1">
    <source>
        <dbReference type="ARBA" id="ARBA00001968"/>
    </source>
</evidence>
<dbReference type="CDD" id="cd07896">
    <property type="entry name" value="Adenylation_kDNA_ligase_like"/>
    <property type="match status" value="1"/>
</dbReference>
<feature type="compositionally biased region" description="Acidic residues" evidence="7">
    <location>
        <begin position="123"/>
        <end position="133"/>
    </location>
</feature>
<feature type="compositionally biased region" description="Low complexity" evidence="7">
    <location>
        <begin position="102"/>
        <end position="114"/>
    </location>
</feature>
<feature type="region of interest" description="Disordered" evidence="7">
    <location>
        <begin position="678"/>
        <end position="703"/>
    </location>
</feature>
<feature type="compositionally biased region" description="Acidic residues" evidence="7">
    <location>
        <begin position="262"/>
        <end position="278"/>
    </location>
</feature>
<sequence length="703" mass="76877">MADELAEINGIKPNQILADGEEIEAKSASSKAVYKIKRTFDHFYCTCPAWRNQSGVPVNARSCKHIRAALGDAYEDARLMLKNPDGPPPKSKAKPASKAKAKPASSKATKPASTRGKAKKAEDDEEGDDDDDDKPAKKTRAAKPPSSRAAKPTTTKGKRKQDEDDDDEEDAEEEEEKPVRKTRSSSKPPSSKVAKPASAKGKRKKDEDEGEEQDDEQEKPAKKARTTRSKAKPKVEEDAEMEDLQLPKRARATRGNAKKLEEVEEAEEEAEGNDDGEDDTKMAVDPSDELAEIDGIKPKKYLADGDETEAKSASSNSVYKVKRTWDHYYCTCPAWRMQSGAPVNARSCKHLKEILGDAYEAARLRLKNPDGVPPKSKGKAPASKGKAPASKGKRKNATGDDDNDDEEGEEDEDEDAPATSGKKVPDLLLANKWDIETGPDPTGWWISEKLDGVRTYFDGARMISRLGNPFTPPQWFIDKLPKDVTLDGELFGGRGEFQSTVSVVKTVNSPHWKGITFQIFDVPSLGSKPFEERLEYLAQTFGPDGTHACAHFVVVDHTKATSRDHVLEKLKEIEDLGGEGLMLRKPGSAYEGKRSGTLLKLKTFYDAEAIVTGYVPGKGRHKGSTGALKCKMASGKTFNVGSGLTDKQRRSPPSVGSIVVYRFQELTRDGVPRFPTFVGEAADKTEPKDAEVPDARKAGTAAE</sequence>
<feature type="compositionally biased region" description="Acidic residues" evidence="7">
    <location>
        <begin position="208"/>
        <end position="217"/>
    </location>
</feature>
<dbReference type="CDD" id="cd08041">
    <property type="entry name" value="OBF_kDNA_ligase_like"/>
    <property type="match status" value="1"/>
</dbReference>
<name>A0A067PTW6_9AGAM</name>
<dbReference type="Pfam" id="PF01068">
    <property type="entry name" value="DNA_ligase_A_M"/>
    <property type="match status" value="1"/>
</dbReference>
<dbReference type="InterPro" id="IPR050326">
    <property type="entry name" value="NAD_dep_DNA_ligaseB"/>
</dbReference>
<dbReference type="Gene3D" id="3.30.1490.70">
    <property type="match status" value="1"/>
</dbReference>
<dbReference type="Pfam" id="PF14743">
    <property type="entry name" value="DNA_ligase_OB_2"/>
    <property type="match status" value="1"/>
</dbReference>
<dbReference type="InParanoid" id="A0A067PTW6"/>
<evidence type="ECO:0000259" key="8">
    <source>
        <dbReference type="PROSITE" id="PS50160"/>
    </source>
</evidence>
<comment type="cofactor">
    <cofactor evidence="1">
        <name>a divalent metal cation</name>
        <dbReference type="ChEBI" id="CHEBI:60240"/>
    </cofactor>
</comment>
<dbReference type="PANTHER" id="PTHR47810">
    <property type="entry name" value="DNA LIGASE"/>
    <property type="match status" value="1"/>
</dbReference>
<dbReference type="GO" id="GO:0008270">
    <property type="term" value="F:zinc ion binding"/>
    <property type="evidence" value="ECO:0007669"/>
    <property type="project" value="UniProtKB-KW"/>
</dbReference>
<dbReference type="HOGENOM" id="CLU_021047_1_0_1"/>
<dbReference type="NCBIfam" id="NF006592">
    <property type="entry name" value="PRK09125.1"/>
    <property type="match status" value="1"/>
</dbReference>
<keyword evidence="2" id="KW-0436">Ligase</keyword>
<keyword evidence="5" id="KW-0234">DNA repair</keyword>
<evidence type="ECO:0000256" key="7">
    <source>
        <dbReference type="SAM" id="MobiDB-lite"/>
    </source>
</evidence>
<dbReference type="OrthoDB" id="411785at2759"/>
<dbReference type="PROSITE" id="PS00333">
    <property type="entry name" value="DNA_LIGASE_A2"/>
    <property type="match status" value="1"/>
</dbReference>
<dbReference type="InterPro" id="IPR012340">
    <property type="entry name" value="NA-bd_OB-fold"/>
</dbReference>
<keyword evidence="6" id="KW-0479">Metal-binding</keyword>
<keyword evidence="6" id="KW-0862">Zinc</keyword>
<evidence type="ECO:0000259" key="9">
    <source>
        <dbReference type="PROSITE" id="PS50966"/>
    </source>
</evidence>
<feature type="compositionally biased region" description="Basic residues" evidence="7">
    <location>
        <begin position="91"/>
        <end position="101"/>
    </location>
</feature>
<dbReference type="STRING" id="933084.A0A067PTW6"/>
<proteinExistence type="predicted"/>
<dbReference type="Gene3D" id="2.40.50.140">
    <property type="entry name" value="Nucleic acid-binding proteins"/>
    <property type="match status" value="1"/>
</dbReference>
<keyword evidence="6" id="KW-0863">Zinc-finger</keyword>
<feature type="compositionally biased region" description="Basic residues" evidence="7">
    <location>
        <begin position="222"/>
        <end position="232"/>
    </location>
</feature>
<evidence type="ECO:0000256" key="5">
    <source>
        <dbReference type="ARBA" id="ARBA00023204"/>
    </source>
</evidence>
<keyword evidence="11" id="KW-1185">Reference proteome</keyword>
<dbReference type="SUPFAM" id="SSF50249">
    <property type="entry name" value="Nucleic acid-binding proteins"/>
    <property type="match status" value="1"/>
</dbReference>
<dbReference type="GO" id="GO:0005524">
    <property type="term" value="F:ATP binding"/>
    <property type="evidence" value="ECO:0007669"/>
    <property type="project" value="InterPro"/>
</dbReference>
<dbReference type="GO" id="GO:0006310">
    <property type="term" value="P:DNA recombination"/>
    <property type="evidence" value="ECO:0007669"/>
    <property type="project" value="InterPro"/>
</dbReference>
<feature type="domain" description="SWIM-type" evidence="9">
    <location>
        <begin position="34"/>
        <end position="74"/>
    </location>
</feature>
<protein>
    <recommendedName>
        <fullName evidence="12">SWIM-type domain-containing protein</fullName>
    </recommendedName>
</protein>
<evidence type="ECO:0008006" key="12">
    <source>
        <dbReference type="Google" id="ProtNLM"/>
    </source>
</evidence>
<dbReference type="InterPro" id="IPR029319">
    <property type="entry name" value="DNA_ligase_OB"/>
</dbReference>
<feature type="domain" description="ATP-dependent DNA ligase family profile" evidence="8">
    <location>
        <begin position="520"/>
        <end position="605"/>
    </location>
</feature>
<feature type="compositionally biased region" description="Low complexity" evidence="7">
    <location>
        <begin position="373"/>
        <end position="390"/>
    </location>
</feature>
<accession>A0A067PTW6</accession>